<comment type="caution">
    <text evidence="3">The sequence shown here is derived from an EMBL/GenBank/DDBJ whole genome shotgun (WGS) entry which is preliminary data.</text>
</comment>
<dbReference type="EMBL" id="JAUEPS010000202">
    <property type="protein sequence ID" value="KAK0433931.1"/>
    <property type="molecule type" value="Genomic_DNA"/>
</dbReference>
<dbReference type="Proteomes" id="UP001175211">
    <property type="component" value="Unassembled WGS sequence"/>
</dbReference>
<evidence type="ECO:0000256" key="2">
    <source>
        <dbReference type="SAM" id="Phobius"/>
    </source>
</evidence>
<feature type="region of interest" description="Disordered" evidence="1">
    <location>
        <begin position="199"/>
        <end position="224"/>
    </location>
</feature>
<keyword evidence="2" id="KW-0812">Transmembrane</keyword>
<proteinExistence type="predicted"/>
<feature type="transmembrane region" description="Helical" evidence="2">
    <location>
        <begin position="56"/>
        <end position="75"/>
    </location>
</feature>
<dbReference type="RefSeq" id="XP_060321620.1">
    <property type="nucleotide sequence ID" value="XM_060478802.1"/>
</dbReference>
<keyword evidence="4" id="KW-1185">Reference proteome</keyword>
<keyword evidence="2" id="KW-0472">Membrane</keyword>
<evidence type="ECO:0000313" key="4">
    <source>
        <dbReference type="Proteomes" id="UP001175211"/>
    </source>
</evidence>
<evidence type="ECO:0000256" key="1">
    <source>
        <dbReference type="SAM" id="MobiDB-lite"/>
    </source>
</evidence>
<dbReference type="GeneID" id="85362350"/>
<evidence type="ECO:0000313" key="3">
    <source>
        <dbReference type="EMBL" id="KAK0433931.1"/>
    </source>
</evidence>
<feature type="compositionally biased region" description="Polar residues" evidence="1">
    <location>
        <begin position="211"/>
        <end position="223"/>
    </location>
</feature>
<dbReference type="AlphaFoldDB" id="A0AA39J279"/>
<protein>
    <recommendedName>
        <fullName evidence="5">MARVEL domain-containing protein</fullName>
    </recommendedName>
</protein>
<organism evidence="3 4">
    <name type="scientific">Armillaria tabescens</name>
    <name type="common">Ringless honey mushroom</name>
    <name type="synonym">Agaricus tabescens</name>
    <dbReference type="NCBI Taxonomy" id="1929756"/>
    <lineage>
        <taxon>Eukaryota</taxon>
        <taxon>Fungi</taxon>
        <taxon>Dikarya</taxon>
        <taxon>Basidiomycota</taxon>
        <taxon>Agaricomycotina</taxon>
        <taxon>Agaricomycetes</taxon>
        <taxon>Agaricomycetidae</taxon>
        <taxon>Agaricales</taxon>
        <taxon>Marasmiineae</taxon>
        <taxon>Physalacriaceae</taxon>
        <taxon>Desarmillaria</taxon>
    </lineage>
</organism>
<feature type="transmembrane region" description="Helical" evidence="2">
    <location>
        <begin position="87"/>
        <end position="114"/>
    </location>
</feature>
<accession>A0AA39J279</accession>
<evidence type="ECO:0008006" key="5">
    <source>
        <dbReference type="Google" id="ProtNLM"/>
    </source>
</evidence>
<feature type="transmembrane region" description="Helical" evidence="2">
    <location>
        <begin position="168"/>
        <end position="189"/>
    </location>
</feature>
<sequence>MIIELSVLKIARDDIPGGVKKFCTILHIYRVFLFETFTRTTKWEAPTTTTTKARGFVRLWPIAVILLALTAYRIHFTKNQGVGYQPIIVELLVSSIFTVLWVPLAMFMIVLSVLRALETMLVQLEGIPSTFLLSCWDWPSCGCFGLSAPCIQPIWCAFDGKQCNIMTAILAFAWIGWSLLTLLGILALMHSGFASEENTGTRVEKGRGVASETTNTGTGQPVPTASKCLVTDGR</sequence>
<gene>
    <name evidence="3" type="ORF">EV420DRAFT_1654267</name>
</gene>
<keyword evidence="2" id="KW-1133">Transmembrane helix</keyword>
<name>A0AA39J279_ARMTA</name>
<reference evidence="3" key="1">
    <citation type="submission" date="2023-06" db="EMBL/GenBank/DDBJ databases">
        <authorList>
            <consortium name="Lawrence Berkeley National Laboratory"/>
            <person name="Ahrendt S."/>
            <person name="Sahu N."/>
            <person name="Indic B."/>
            <person name="Wong-Bajracharya J."/>
            <person name="Merenyi Z."/>
            <person name="Ke H.-M."/>
            <person name="Monk M."/>
            <person name="Kocsube S."/>
            <person name="Drula E."/>
            <person name="Lipzen A."/>
            <person name="Balint B."/>
            <person name="Henrissat B."/>
            <person name="Andreopoulos B."/>
            <person name="Martin F.M."/>
            <person name="Harder C.B."/>
            <person name="Rigling D."/>
            <person name="Ford K.L."/>
            <person name="Foster G.D."/>
            <person name="Pangilinan J."/>
            <person name="Papanicolaou A."/>
            <person name="Barry K."/>
            <person name="LaButti K."/>
            <person name="Viragh M."/>
            <person name="Koriabine M."/>
            <person name="Yan M."/>
            <person name="Riley R."/>
            <person name="Champramary S."/>
            <person name="Plett K.L."/>
            <person name="Tsai I.J."/>
            <person name="Slot J."/>
            <person name="Sipos G."/>
            <person name="Plett J."/>
            <person name="Nagy L.G."/>
            <person name="Grigoriev I.V."/>
        </authorList>
    </citation>
    <scope>NUCLEOTIDE SEQUENCE</scope>
    <source>
        <strain evidence="3">CCBAS 213</strain>
    </source>
</reference>